<dbReference type="InterPro" id="IPR001173">
    <property type="entry name" value="Glyco_trans_2-like"/>
</dbReference>
<name>A0AAE5UBS9_PRIMG</name>
<dbReference type="SUPFAM" id="SSF53448">
    <property type="entry name" value="Nucleotide-diphospho-sugar transferases"/>
    <property type="match status" value="1"/>
</dbReference>
<evidence type="ECO:0000259" key="2">
    <source>
        <dbReference type="Pfam" id="PF00535"/>
    </source>
</evidence>
<reference evidence="3 4" key="1">
    <citation type="submission" date="2017-09" db="EMBL/GenBank/DDBJ databases">
        <title>Large-scale bioinformatics analysis of Bacillus genomes uncovers conserved roles of natural products in bacterial physiology.</title>
        <authorList>
            <consortium name="Agbiome Team Llc"/>
            <person name="Bleich R.M."/>
            <person name="Kirk G.J."/>
            <person name="Santa Maria K.C."/>
            <person name="Allen S.E."/>
            <person name="Farag S."/>
            <person name="Shank E.A."/>
            <person name="Bowers A."/>
        </authorList>
    </citation>
    <scope>NUCLEOTIDE SEQUENCE [LARGE SCALE GENOMIC DNA]</scope>
    <source>
        <strain evidence="3 4">AFS003013</strain>
    </source>
</reference>
<organism evidence="3 4">
    <name type="scientific">Priestia megaterium</name>
    <name type="common">Bacillus megaterium</name>
    <dbReference type="NCBI Taxonomy" id="1404"/>
    <lineage>
        <taxon>Bacteria</taxon>
        <taxon>Bacillati</taxon>
        <taxon>Bacillota</taxon>
        <taxon>Bacilli</taxon>
        <taxon>Bacillales</taxon>
        <taxon>Bacillaceae</taxon>
        <taxon>Priestia</taxon>
    </lineage>
</organism>
<sequence length="395" mass="46367">MNKPLITVILPIYNVESYIEECLNSLLNQTIGHEKLEVLMVNDCSTDNTAEIMNQYSQKYPHFKSIHLAENTGAPGKPRNIGIEKATGEYLIFLDPDDYIPNDAYEALYKVANENKSDFVMGKMVSFDDEDGREYEHITFKNYLLHKQYLNADIKSVPFFLQVKTAVYLKLVKTSFIKKHNISFVEGMKNGEDKYYDMQLFTKAAKFSYIPKVIYMYRARNDAKNLSLTQRDIVSTVENDVKAAKLVKPMLGSQEYTYFQINALRSLLWKLCDPDFNRLQMDTKLYLINLVKDVIKGYDKKLIEKYLKLEGPFISLIDKGYIDEALEYNKMLVSRRWWYKQGIELQAEYKKHAKIRKSYSWKMTKILRSRNFKLKQLIKRRYINESQHSSTFAGK</sequence>
<comment type="similarity">
    <text evidence="1">Belongs to the glycosyltransferase 2 family.</text>
</comment>
<dbReference type="EMBL" id="NTYW01000014">
    <property type="protein sequence ID" value="PES37236.1"/>
    <property type="molecule type" value="Genomic_DNA"/>
</dbReference>
<gene>
    <name evidence="3" type="ORF">CN497_15360</name>
</gene>
<dbReference type="PANTHER" id="PTHR22916:SF3">
    <property type="entry name" value="UDP-GLCNAC:BETAGAL BETA-1,3-N-ACETYLGLUCOSAMINYLTRANSFERASE-LIKE PROTEIN 1"/>
    <property type="match status" value="1"/>
</dbReference>
<feature type="domain" description="Glycosyltransferase 2-like" evidence="2">
    <location>
        <begin position="7"/>
        <end position="159"/>
    </location>
</feature>
<dbReference type="CDD" id="cd00761">
    <property type="entry name" value="Glyco_tranf_GTA_type"/>
    <property type="match status" value="1"/>
</dbReference>
<dbReference type="RefSeq" id="WP_041816510.1">
    <property type="nucleotide sequence ID" value="NZ_CAVNYK010000018.1"/>
</dbReference>
<protein>
    <submittedName>
        <fullName evidence="3">Glycosyltransferase family 2 protein</fullName>
    </submittedName>
</protein>
<dbReference type="AlphaFoldDB" id="A0AAE5UBS9"/>
<dbReference type="Gene3D" id="3.90.550.10">
    <property type="entry name" value="Spore Coat Polysaccharide Biosynthesis Protein SpsA, Chain A"/>
    <property type="match status" value="1"/>
</dbReference>
<dbReference type="InterPro" id="IPR029044">
    <property type="entry name" value="Nucleotide-diphossugar_trans"/>
</dbReference>
<evidence type="ECO:0000313" key="3">
    <source>
        <dbReference type="EMBL" id="PES37236.1"/>
    </source>
</evidence>
<dbReference type="GO" id="GO:0016758">
    <property type="term" value="F:hexosyltransferase activity"/>
    <property type="evidence" value="ECO:0007669"/>
    <property type="project" value="UniProtKB-ARBA"/>
</dbReference>
<dbReference type="PANTHER" id="PTHR22916">
    <property type="entry name" value="GLYCOSYLTRANSFERASE"/>
    <property type="match status" value="1"/>
</dbReference>
<dbReference type="Proteomes" id="UP000220341">
    <property type="component" value="Unassembled WGS sequence"/>
</dbReference>
<proteinExistence type="inferred from homology"/>
<accession>A0AAE5UBS9</accession>
<evidence type="ECO:0000313" key="4">
    <source>
        <dbReference type="Proteomes" id="UP000220341"/>
    </source>
</evidence>
<dbReference type="Pfam" id="PF00535">
    <property type="entry name" value="Glycos_transf_2"/>
    <property type="match status" value="1"/>
</dbReference>
<evidence type="ECO:0000256" key="1">
    <source>
        <dbReference type="ARBA" id="ARBA00006739"/>
    </source>
</evidence>
<comment type="caution">
    <text evidence="3">The sequence shown here is derived from an EMBL/GenBank/DDBJ whole genome shotgun (WGS) entry which is preliminary data.</text>
</comment>